<keyword evidence="5" id="KW-1185">Reference proteome</keyword>
<dbReference type="AlphaFoldDB" id="E1QGH2"/>
<gene>
    <name evidence="4" type="ordered locus">Deba_1297</name>
</gene>
<comment type="cofactor">
    <cofactor evidence="2">
        <name>a divalent metal cation</name>
        <dbReference type="ChEBI" id="CHEBI:60240"/>
    </cofactor>
</comment>
<dbReference type="eggNOG" id="COG0622">
    <property type="taxonomic scope" value="Bacteria"/>
</dbReference>
<evidence type="ECO:0000256" key="1">
    <source>
        <dbReference type="ARBA" id="ARBA00008950"/>
    </source>
</evidence>
<dbReference type="RefSeq" id="WP_013258118.1">
    <property type="nucleotide sequence ID" value="NC_014365.1"/>
</dbReference>
<evidence type="ECO:0000313" key="5">
    <source>
        <dbReference type="Proteomes" id="UP000009047"/>
    </source>
</evidence>
<evidence type="ECO:0000259" key="3">
    <source>
        <dbReference type="Pfam" id="PF12850"/>
    </source>
</evidence>
<evidence type="ECO:0000313" key="4">
    <source>
        <dbReference type="EMBL" id="ADK84665.1"/>
    </source>
</evidence>
<comment type="similarity">
    <text evidence="1 2">Belongs to the metallophosphoesterase superfamily. YfcE family.</text>
</comment>
<dbReference type="OrthoDB" id="9785951at2"/>
<dbReference type="GO" id="GO:0016787">
    <property type="term" value="F:hydrolase activity"/>
    <property type="evidence" value="ECO:0007669"/>
    <property type="project" value="UniProtKB-UniRule"/>
</dbReference>
<dbReference type="SUPFAM" id="SSF56300">
    <property type="entry name" value="Metallo-dependent phosphatases"/>
    <property type="match status" value="1"/>
</dbReference>
<protein>
    <recommendedName>
        <fullName evidence="2">Phosphoesterase</fullName>
        <ecNumber evidence="2">3.1.4.-</ecNumber>
    </recommendedName>
</protein>
<dbReference type="PANTHER" id="PTHR11124">
    <property type="entry name" value="VACUOLAR SORTING PROTEIN VPS29"/>
    <property type="match status" value="1"/>
</dbReference>
<dbReference type="Gene3D" id="3.60.21.10">
    <property type="match status" value="1"/>
</dbReference>
<organism evidence="4 5">
    <name type="scientific">Desulfarculus baarsii (strain ATCC 33931 / DSM 2075 / LMG 7858 / VKM B-1802 / 2st14)</name>
    <dbReference type="NCBI Taxonomy" id="644282"/>
    <lineage>
        <taxon>Bacteria</taxon>
        <taxon>Pseudomonadati</taxon>
        <taxon>Thermodesulfobacteriota</taxon>
        <taxon>Desulfarculia</taxon>
        <taxon>Desulfarculales</taxon>
        <taxon>Desulfarculaceae</taxon>
        <taxon>Desulfarculus</taxon>
    </lineage>
</organism>
<dbReference type="STRING" id="644282.Deba_1297"/>
<feature type="domain" description="Calcineurin-like phosphoesterase" evidence="3">
    <location>
        <begin position="3"/>
        <end position="149"/>
    </location>
</feature>
<accession>E1QGH2</accession>
<dbReference type="GO" id="GO:0046872">
    <property type="term" value="F:metal ion binding"/>
    <property type="evidence" value="ECO:0007669"/>
    <property type="project" value="UniProtKB-KW"/>
</dbReference>
<dbReference type="HOGENOM" id="CLU_063749_3_2_7"/>
<dbReference type="KEGG" id="dbr:Deba_1297"/>
<dbReference type="EMBL" id="CP002085">
    <property type="protein sequence ID" value="ADK84665.1"/>
    <property type="molecule type" value="Genomic_DNA"/>
</dbReference>
<dbReference type="EC" id="3.1.4.-" evidence="2"/>
<reference evidence="4 5" key="1">
    <citation type="journal article" date="2010" name="Stand. Genomic Sci.">
        <title>Complete genome sequence of Desulfarculus baarsii type strain (2st14).</title>
        <authorList>
            <person name="Sun H."/>
            <person name="Spring S."/>
            <person name="Lapidus A."/>
            <person name="Davenport K."/>
            <person name="Del Rio T.G."/>
            <person name="Tice H."/>
            <person name="Nolan M."/>
            <person name="Copeland A."/>
            <person name="Cheng J.F."/>
            <person name="Lucas S."/>
            <person name="Tapia R."/>
            <person name="Goodwin L."/>
            <person name="Pitluck S."/>
            <person name="Ivanova N."/>
            <person name="Pagani I."/>
            <person name="Mavromatis K."/>
            <person name="Ovchinnikova G."/>
            <person name="Pati A."/>
            <person name="Chen A."/>
            <person name="Palaniappan K."/>
            <person name="Hauser L."/>
            <person name="Chang Y.J."/>
            <person name="Jeffries C.D."/>
            <person name="Detter J.C."/>
            <person name="Han C."/>
            <person name="Rohde M."/>
            <person name="Brambilla E."/>
            <person name="Goker M."/>
            <person name="Woyke T."/>
            <person name="Bristow J."/>
            <person name="Eisen J.A."/>
            <person name="Markowitz V."/>
            <person name="Hugenholtz P."/>
            <person name="Kyrpides N.C."/>
            <person name="Klenk H.P."/>
            <person name="Land M."/>
        </authorList>
    </citation>
    <scope>NUCLEOTIDE SEQUENCE [LARGE SCALE GENOMIC DNA]</scope>
    <source>
        <strain evidence="5">ATCC 33931 / DSM 2075 / LMG 7858 / VKM B-1802 / 2st14</strain>
    </source>
</reference>
<dbReference type="Pfam" id="PF12850">
    <property type="entry name" value="Metallophos_2"/>
    <property type="match status" value="1"/>
</dbReference>
<dbReference type="InterPro" id="IPR029052">
    <property type="entry name" value="Metallo-depent_PP-like"/>
</dbReference>
<keyword evidence="2" id="KW-0479">Metal-binding</keyword>
<name>E1QGH2_DESB2</name>
<dbReference type="InterPro" id="IPR041802">
    <property type="entry name" value="MPP_YfcE"/>
</dbReference>
<sequence length="159" mass="16537">MKRIGVISDTHMRGYDPAFAALLARVFAGVDMILHAGDITSLAVLDALDAPQVLAVAGNMDQGPTSANLPSRRIITVEGLRIGLTHGWGPREGLARRVAESFAADDVRCVVFGHSHQPANCVVGGVLLFNPGSAMAGQAGGTVGVLEVDRQITGSIINL</sequence>
<dbReference type="InterPro" id="IPR000979">
    <property type="entry name" value="Phosphodiesterase_MJ0936/Vps29"/>
</dbReference>
<dbReference type="InterPro" id="IPR024654">
    <property type="entry name" value="Calcineurin-like_PHP_lpxH"/>
</dbReference>
<proteinExistence type="inferred from homology"/>
<evidence type="ECO:0000256" key="2">
    <source>
        <dbReference type="RuleBase" id="RU362039"/>
    </source>
</evidence>
<dbReference type="CDD" id="cd00841">
    <property type="entry name" value="MPP_YfcE"/>
    <property type="match status" value="1"/>
</dbReference>
<dbReference type="NCBIfam" id="TIGR00040">
    <property type="entry name" value="yfcE"/>
    <property type="match status" value="1"/>
</dbReference>
<dbReference type="Proteomes" id="UP000009047">
    <property type="component" value="Chromosome"/>
</dbReference>